<organism evidence="1 2">
    <name type="scientific">Cudoniella acicularis</name>
    <dbReference type="NCBI Taxonomy" id="354080"/>
    <lineage>
        <taxon>Eukaryota</taxon>
        <taxon>Fungi</taxon>
        <taxon>Dikarya</taxon>
        <taxon>Ascomycota</taxon>
        <taxon>Pezizomycotina</taxon>
        <taxon>Leotiomycetes</taxon>
        <taxon>Helotiales</taxon>
        <taxon>Tricladiaceae</taxon>
        <taxon>Cudoniella</taxon>
    </lineage>
</organism>
<evidence type="ECO:0000313" key="2">
    <source>
        <dbReference type="Proteomes" id="UP000566819"/>
    </source>
</evidence>
<dbReference type="Proteomes" id="UP000566819">
    <property type="component" value="Unassembled WGS sequence"/>
</dbReference>
<dbReference type="EMBL" id="JAAMPI010000639">
    <property type="protein sequence ID" value="KAF4629703.1"/>
    <property type="molecule type" value="Genomic_DNA"/>
</dbReference>
<reference evidence="1 2" key="1">
    <citation type="submission" date="2020-03" db="EMBL/GenBank/DDBJ databases">
        <title>Draft Genome Sequence of Cudoniella acicularis.</title>
        <authorList>
            <person name="Buettner E."/>
            <person name="Kellner H."/>
        </authorList>
    </citation>
    <scope>NUCLEOTIDE SEQUENCE [LARGE SCALE GENOMIC DNA]</scope>
    <source>
        <strain evidence="1 2">DSM 108380</strain>
    </source>
</reference>
<protein>
    <submittedName>
        <fullName evidence="1">Uncharacterized protein</fullName>
    </submittedName>
</protein>
<proteinExistence type="predicted"/>
<accession>A0A8H4RIN8</accession>
<keyword evidence="2" id="KW-1185">Reference proteome</keyword>
<gene>
    <name evidence="1" type="ORF">G7Y89_g8447</name>
</gene>
<comment type="caution">
    <text evidence="1">The sequence shown here is derived from an EMBL/GenBank/DDBJ whole genome shotgun (WGS) entry which is preliminary data.</text>
</comment>
<name>A0A8H4RIN8_9HELO</name>
<dbReference type="AlphaFoldDB" id="A0A8H4RIN8"/>
<evidence type="ECO:0000313" key="1">
    <source>
        <dbReference type="EMBL" id="KAF4629703.1"/>
    </source>
</evidence>
<sequence>MNARCVQLDGGLMLQLMEFRAERPKHIMTPREPSRCTSYAKPPVPRAPLSHIILPHGHSREARQKPSKNTLGEATYYCSQTSIFDLRLILLYYLIPFTRPSIRIPGQ</sequence>